<comment type="caution">
    <text evidence="1">The sequence shown here is derived from an EMBL/GenBank/DDBJ whole genome shotgun (WGS) entry which is preliminary data.</text>
</comment>
<keyword evidence="2" id="KW-1185">Reference proteome</keyword>
<reference evidence="2" key="1">
    <citation type="journal article" date="2019" name="Int. J. Syst. Evol. Microbiol.">
        <title>The Global Catalogue of Microorganisms (GCM) 10K type strain sequencing project: providing services to taxonomists for standard genome sequencing and annotation.</title>
        <authorList>
            <consortium name="The Broad Institute Genomics Platform"/>
            <consortium name="The Broad Institute Genome Sequencing Center for Infectious Disease"/>
            <person name="Wu L."/>
            <person name="Ma J."/>
        </authorList>
    </citation>
    <scope>NUCLEOTIDE SEQUENCE [LARGE SCALE GENOMIC DNA]</scope>
    <source>
        <strain evidence="2">KCTC 23298</strain>
    </source>
</reference>
<dbReference type="Pfam" id="PF14281">
    <property type="entry name" value="PDDEXK_4"/>
    <property type="match status" value="1"/>
</dbReference>
<name>A0ABQ3FRA0_9RHOB</name>
<gene>
    <name evidence="1" type="ORF">GCM10007291_40880</name>
</gene>
<proteinExistence type="predicted"/>
<dbReference type="RefSeq" id="WP_189382047.1">
    <property type="nucleotide sequence ID" value="NZ_BMYI01000017.1"/>
</dbReference>
<dbReference type="Proteomes" id="UP000658305">
    <property type="component" value="Unassembled WGS sequence"/>
</dbReference>
<evidence type="ECO:0000313" key="2">
    <source>
        <dbReference type="Proteomes" id="UP000658305"/>
    </source>
</evidence>
<evidence type="ECO:0008006" key="3">
    <source>
        <dbReference type="Google" id="ProtNLM"/>
    </source>
</evidence>
<dbReference type="EMBL" id="BMYI01000017">
    <property type="protein sequence ID" value="GHC35314.1"/>
    <property type="molecule type" value="Genomic_DNA"/>
</dbReference>
<evidence type="ECO:0000313" key="1">
    <source>
        <dbReference type="EMBL" id="GHC35314.1"/>
    </source>
</evidence>
<organism evidence="1 2">
    <name type="scientific">Gemmobacter nanjingensis</name>
    <dbReference type="NCBI Taxonomy" id="488454"/>
    <lineage>
        <taxon>Bacteria</taxon>
        <taxon>Pseudomonadati</taxon>
        <taxon>Pseudomonadota</taxon>
        <taxon>Alphaproteobacteria</taxon>
        <taxon>Rhodobacterales</taxon>
        <taxon>Paracoccaceae</taxon>
        <taxon>Gemmobacter</taxon>
    </lineage>
</organism>
<protein>
    <recommendedName>
        <fullName evidence="3">PD-(D/E)XK nuclease superfamily protein</fullName>
    </recommendedName>
</protein>
<accession>A0ABQ3FRA0</accession>
<sequence>MTDIAWQPSHADLESLFINNSKLDRLDAYLSRFNPIRVMRMEGMEVRHSNILGWLLDPLETHGLGDRFLKAFLSEALKGESAKGRPTALDIVQADLRDIEVRREWQHIDLFLLSRRNNWAFIIENKFHSAQHNGQLAKYMQKVRSAFEPEEGQLEVKGIFLTLHDEDPEDTSYASIGYDAVCELLPRVMAAEGQSLGQNVQIFLDHYIEIIKEATGMSEERDEMEQLARALYRQHRKVLDFIWDHGSSTNFTLARDEVFGDTWGDGEIVKSGKHSLVSLGSNGEQFSFLPLSWFKSLGEDGYTWPGCENWWFGFPVICWMQIFQSDKGAEGTVRLFAEVGPLSDVDGRKKLVQAIQAAGTKAGIADIRFQKTAANEGKKYSKFLKDNIIAIKDVQDIEEISRAIQGLLKKFQPCFDAVAPVFGEFTQYAEEGDE</sequence>
<dbReference type="InterPro" id="IPR029470">
    <property type="entry name" value="PDDEXK_4"/>
</dbReference>